<comment type="caution">
    <text evidence="2">The sequence shown here is derived from an EMBL/GenBank/DDBJ whole genome shotgun (WGS) entry which is preliminary data.</text>
</comment>
<evidence type="ECO:0000313" key="3">
    <source>
        <dbReference type="Proteomes" id="UP001159363"/>
    </source>
</evidence>
<evidence type="ECO:0008006" key="4">
    <source>
        <dbReference type="Google" id="ProtNLM"/>
    </source>
</evidence>
<dbReference type="SUPFAM" id="SSF46689">
    <property type="entry name" value="Homeodomain-like"/>
    <property type="match status" value="1"/>
</dbReference>
<accession>A0ABQ9HYV1</accession>
<dbReference type="Proteomes" id="UP001159363">
    <property type="component" value="Chromosome 3"/>
</dbReference>
<sequence>MATSEKRSQYYSYSPSAMVEPLRAVQNNNICVREASRRLDVPKMSLQDRLCGRIGLPGDVRRMGPSPYLSTEEESNLTKWLEDLAKSGFPRKMDDLLNAV</sequence>
<protein>
    <recommendedName>
        <fullName evidence="4">HTH psq-type domain-containing protein</fullName>
    </recommendedName>
</protein>
<keyword evidence="3" id="KW-1185">Reference proteome</keyword>
<comment type="subcellular location">
    <subcellularLocation>
        <location evidence="1">Nucleus</location>
    </subcellularLocation>
</comment>
<reference evidence="2 3" key="1">
    <citation type="submission" date="2023-02" db="EMBL/GenBank/DDBJ databases">
        <title>LHISI_Scaffold_Assembly.</title>
        <authorList>
            <person name="Stuart O.P."/>
            <person name="Cleave R."/>
            <person name="Magrath M.J.L."/>
            <person name="Mikheyev A.S."/>
        </authorList>
    </citation>
    <scope>NUCLEOTIDE SEQUENCE [LARGE SCALE GENOMIC DNA]</scope>
    <source>
        <strain evidence="2">Daus_M_001</strain>
        <tissue evidence="2">Leg muscle</tissue>
    </source>
</reference>
<evidence type="ECO:0000256" key="1">
    <source>
        <dbReference type="ARBA" id="ARBA00004123"/>
    </source>
</evidence>
<evidence type="ECO:0000313" key="2">
    <source>
        <dbReference type="EMBL" id="KAJ8889561.1"/>
    </source>
</evidence>
<name>A0ABQ9HYV1_9NEOP</name>
<gene>
    <name evidence="2" type="ORF">PR048_009060</name>
</gene>
<dbReference type="EMBL" id="JARBHB010000003">
    <property type="protein sequence ID" value="KAJ8889561.1"/>
    <property type="molecule type" value="Genomic_DNA"/>
</dbReference>
<proteinExistence type="predicted"/>
<dbReference type="InterPro" id="IPR009057">
    <property type="entry name" value="Homeodomain-like_sf"/>
</dbReference>
<organism evidence="2 3">
    <name type="scientific">Dryococelus australis</name>
    <dbReference type="NCBI Taxonomy" id="614101"/>
    <lineage>
        <taxon>Eukaryota</taxon>
        <taxon>Metazoa</taxon>
        <taxon>Ecdysozoa</taxon>
        <taxon>Arthropoda</taxon>
        <taxon>Hexapoda</taxon>
        <taxon>Insecta</taxon>
        <taxon>Pterygota</taxon>
        <taxon>Neoptera</taxon>
        <taxon>Polyneoptera</taxon>
        <taxon>Phasmatodea</taxon>
        <taxon>Verophasmatodea</taxon>
        <taxon>Anareolatae</taxon>
        <taxon>Phasmatidae</taxon>
        <taxon>Eurycanthinae</taxon>
        <taxon>Dryococelus</taxon>
    </lineage>
</organism>